<evidence type="ECO:0000313" key="2">
    <source>
        <dbReference type="Proteomes" id="UP001177260"/>
    </source>
</evidence>
<gene>
    <name evidence="1" type="ORF">N8T08_008974</name>
</gene>
<accession>A0ACC3AV02</accession>
<proteinExistence type="predicted"/>
<organism evidence="1 2">
    <name type="scientific">Aspergillus melleus</name>
    <dbReference type="NCBI Taxonomy" id="138277"/>
    <lineage>
        <taxon>Eukaryota</taxon>
        <taxon>Fungi</taxon>
        <taxon>Dikarya</taxon>
        <taxon>Ascomycota</taxon>
        <taxon>Pezizomycotina</taxon>
        <taxon>Eurotiomycetes</taxon>
        <taxon>Eurotiomycetidae</taxon>
        <taxon>Eurotiales</taxon>
        <taxon>Aspergillaceae</taxon>
        <taxon>Aspergillus</taxon>
        <taxon>Aspergillus subgen. Circumdati</taxon>
    </lineage>
</organism>
<dbReference type="EMBL" id="JAOPJF010000062">
    <property type="protein sequence ID" value="KAK1141559.1"/>
    <property type="molecule type" value="Genomic_DNA"/>
</dbReference>
<name>A0ACC3AV02_9EURO</name>
<evidence type="ECO:0000313" key="1">
    <source>
        <dbReference type="EMBL" id="KAK1141559.1"/>
    </source>
</evidence>
<reference evidence="1 2" key="1">
    <citation type="journal article" date="2023" name="ACS Omega">
        <title>Identification of the Neoaspergillic Acid Biosynthesis Gene Cluster by Establishing an In Vitro CRISPR-Ribonucleoprotein Genetic System in Aspergillus melleus.</title>
        <authorList>
            <person name="Yuan B."/>
            <person name="Grau M.F."/>
            <person name="Murata R.M."/>
            <person name="Torok T."/>
            <person name="Venkateswaran K."/>
            <person name="Stajich J.E."/>
            <person name="Wang C.C.C."/>
        </authorList>
    </citation>
    <scope>NUCLEOTIDE SEQUENCE [LARGE SCALE GENOMIC DNA]</scope>
    <source>
        <strain evidence="1 2">IMV 1140</strain>
    </source>
</reference>
<sequence>MTVTVNKPQRTEYCKGYSEDVDVIREREYPHLKDTTYLDHAGTTLYAKSLIESFSQDLTSNLFGNPHSMSSSSQLSTQRIDDVRLRALRSFNADPEEFDLVFVANATAAIKLVVDSFRDATPKGFWYGYHVESHTSLVGAREVADLGNKCFRSDDEVDTWISGMYASSEDGPKLFAFPAQSNMNGRRFPTRWCGQIRDTNGHTGDVYSLLDAASLVSTSPLDLSDASAAPDFTVLSFYKIFGFPDLGALIVRKSAGHIFDKRRFFGGGTVDLVLTQGMQWHAKKTSIHERLEDGTLPFHSIIALDSALVTHTRLFGSMENISSHTRFLAKNLYERLTALTHSNGAKVFEFYMNSDVDFEDASTQGPILAFNLRSSQGAWIGKSEVERLASVKKIQIRSGTLCNPGGAAGSLGWTGPDMIRHYSNGLRCGDDNDLMDGRPTGILRASLGAMTNLKDIENFVDFVEEFYVERSPNTCSLLPAIDSTISQSPGFYIESLSVYPIKSCGAFKVPDGQRWEITQEGLAWDREWCLIHQGTGTALNQKRYPRMALIQPFVDLARGVLRISCGRGTGQSSLEIPLGRGGTNLVRTSLCQNAAKSSTVCGDQTSTRYAVSKVKVPQCKDESTMPGSFPQDISTPTPGQNRILLSNESPILLISRSSVNRLNESIKSKPKPKNINQPSNTSSNKAVAADVFRANIVVAENLSQRANAEQPYIEDQWESFSVGSENVQFDVLGSCQRCQMVCIDQYSGIRGDEPFSTLAKTRKINNKINFGRHASLSMTGDDLYVPASKTIMVGDVVYPSYERDC</sequence>
<keyword evidence="2" id="KW-1185">Reference proteome</keyword>
<comment type="caution">
    <text evidence="1">The sequence shown here is derived from an EMBL/GenBank/DDBJ whole genome shotgun (WGS) entry which is preliminary data.</text>
</comment>
<dbReference type="Proteomes" id="UP001177260">
    <property type="component" value="Unassembled WGS sequence"/>
</dbReference>
<protein>
    <submittedName>
        <fullName evidence="1">Uncharacterized protein</fullName>
    </submittedName>
</protein>